<name>A0ABD1SUJ0_9LAMI</name>
<organism evidence="1 2">
    <name type="scientific">Abeliophyllum distichum</name>
    <dbReference type="NCBI Taxonomy" id="126358"/>
    <lineage>
        <taxon>Eukaryota</taxon>
        <taxon>Viridiplantae</taxon>
        <taxon>Streptophyta</taxon>
        <taxon>Embryophyta</taxon>
        <taxon>Tracheophyta</taxon>
        <taxon>Spermatophyta</taxon>
        <taxon>Magnoliopsida</taxon>
        <taxon>eudicotyledons</taxon>
        <taxon>Gunneridae</taxon>
        <taxon>Pentapetalae</taxon>
        <taxon>asterids</taxon>
        <taxon>lamiids</taxon>
        <taxon>Lamiales</taxon>
        <taxon>Oleaceae</taxon>
        <taxon>Forsythieae</taxon>
        <taxon>Abeliophyllum</taxon>
    </lineage>
</organism>
<protein>
    <submittedName>
        <fullName evidence="1">Uncharacterized protein</fullName>
    </submittedName>
</protein>
<dbReference type="AlphaFoldDB" id="A0ABD1SUJ0"/>
<keyword evidence="2" id="KW-1185">Reference proteome</keyword>
<reference evidence="2" key="1">
    <citation type="submission" date="2024-07" db="EMBL/GenBank/DDBJ databases">
        <title>Two chromosome-level genome assemblies of Korean endemic species Abeliophyllum distichum and Forsythia ovata (Oleaceae).</title>
        <authorList>
            <person name="Jang H."/>
        </authorList>
    </citation>
    <scope>NUCLEOTIDE SEQUENCE [LARGE SCALE GENOMIC DNA]</scope>
</reference>
<evidence type="ECO:0000313" key="1">
    <source>
        <dbReference type="EMBL" id="KAL2504377.1"/>
    </source>
</evidence>
<dbReference type="EMBL" id="JBFOLK010000006">
    <property type="protein sequence ID" value="KAL2504377.1"/>
    <property type="molecule type" value="Genomic_DNA"/>
</dbReference>
<evidence type="ECO:0000313" key="2">
    <source>
        <dbReference type="Proteomes" id="UP001604336"/>
    </source>
</evidence>
<sequence>MWIKWASFNGKCDQASEVDSPSVAGLDLELALANRRRHQLGVGTPQLLTTFWALGEFTNCFSVGSLRYPQRQGVCSWSLLQQKADGAFPNVIAGKQGFSSDALQVTASLTCNSPSNTDHRHKIQNSKTGLLHGLEYGVKKKEKQERLWRKCCANFGVFRLQGLEFM</sequence>
<gene>
    <name evidence="1" type="ORF">Adt_19998</name>
</gene>
<accession>A0ABD1SUJ0</accession>
<comment type="caution">
    <text evidence="1">The sequence shown here is derived from an EMBL/GenBank/DDBJ whole genome shotgun (WGS) entry which is preliminary data.</text>
</comment>
<proteinExistence type="predicted"/>
<dbReference type="Proteomes" id="UP001604336">
    <property type="component" value="Unassembled WGS sequence"/>
</dbReference>